<comment type="caution">
    <text evidence="15">The sequence shown here is derived from an EMBL/GenBank/DDBJ whole genome shotgun (WGS) entry which is preliminary data.</text>
</comment>
<reference evidence="15" key="1">
    <citation type="submission" date="2023-03" db="EMBL/GenBank/DDBJ databases">
        <authorList>
            <person name="Steffen K."/>
            <person name="Cardenas P."/>
        </authorList>
    </citation>
    <scope>NUCLEOTIDE SEQUENCE</scope>
</reference>
<dbReference type="Pfam" id="PF00383">
    <property type="entry name" value="dCMP_cyt_deam_1"/>
    <property type="match status" value="1"/>
</dbReference>
<evidence type="ECO:0000256" key="13">
    <source>
        <dbReference type="RuleBase" id="RU364006"/>
    </source>
</evidence>
<evidence type="ECO:0000256" key="7">
    <source>
        <dbReference type="ARBA" id="ARBA00022833"/>
    </source>
</evidence>
<gene>
    <name evidence="15" type="ORF">GBAR_LOCUS14048</name>
</gene>
<comment type="cofactor">
    <cofactor evidence="1 12 13">
        <name>Zn(2+)</name>
        <dbReference type="ChEBI" id="CHEBI:29105"/>
    </cofactor>
</comment>
<dbReference type="InterPro" id="IPR006262">
    <property type="entry name" value="Cyt_deam_tetra"/>
</dbReference>
<name>A0AA35S8F2_GEOBA</name>
<dbReference type="Proteomes" id="UP001174909">
    <property type="component" value="Unassembled WGS sequence"/>
</dbReference>
<evidence type="ECO:0000256" key="5">
    <source>
        <dbReference type="ARBA" id="ARBA00022723"/>
    </source>
</evidence>
<keyword evidence="7 12" id="KW-0862">Zinc</keyword>
<feature type="binding site" evidence="11">
    <location>
        <begin position="45"/>
        <end position="51"/>
    </location>
    <ligand>
        <name>substrate</name>
    </ligand>
</feature>
<comment type="similarity">
    <text evidence="3 13">Belongs to the cytidine and deoxycytidylate deaminase family.</text>
</comment>
<dbReference type="NCBIfam" id="NF004064">
    <property type="entry name" value="PRK05578.1"/>
    <property type="match status" value="1"/>
</dbReference>
<keyword evidence="5 12" id="KW-0479">Metal-binding</keyword>
<dbReference type="CDD" id="cd01283">
    <property type="entry name" value="cytidine_deaminase"/>
    <property type="match status" value="1"/>
</dbReference>
<dbReference type="PROSITE" id="PS00903">
    <property type="entry name" value="CYT_DCMP_DEAMINASES_1"/>
    <property type="match status" value="1"/>
</dbReference>
<comment type="catalytic activity">
    <reaction evidence="9 13">
        <text>cytidine + H2O + H(+) = uridine + NH4(+)</text>
        <dbReference type="Rhea" id="RHEA:16069"/>
        <dbReference type="ChEBI" id="CHEBI:15377"/>
        <dbReference type="ChEBI" id="CHEBI:15378"/>
        <dbReference type="ChEBI" id="CHEBI:16704"/>
        <dbReference type="ChEBI" id="CHEBI:17562"/>
        <dbReference type="ChEBI" id="CHEBI:28938"/>
        <dbReference type="EC" id="3.5.4.5"/>
    </reaction>
</comment>
<organism evidence="15 16">
    <name type="scientific">Geodia barretti</name>
    <name type="common">Barrett's horny sponge</name>
    <dbReference type="NCBI Taxonomy" id="519541"/>
    <lineage>
        <taxon>Eukaryota</taxon>
        <taxon>Metazoa</taxon>
        <taxon>Porifera</taxon>
        <taxon>Demospongiae</taxon>
        <taxon>Heteroscleromorpha</taxon>
        <taxon>Tetractinellida</taxon>
        <taxon>Astrophorina</taxon>
        <taxon>Geodiidae</taxon>
        <taxon>Geodia</taxon>
    </lineage>
</organism>
<protein>
    <recommendedName>
        <fullName evidence="4 13">Cytidine deaminase</fullName>
        <ecNumber evidence="4 13">3.5.4.5</ecNumber>
    </recommendedName>
    <alternativeName>
        <fullName evidence="8 13">Cytidine aminohydrolase</fullName>
    </alternativeName>
</protein>
<dbReference type="PANTHER" id="PTHR11644">
    <property type="entry name" value="CYTIDINE DEAMINASE"/>
    <property type="match status" value="1"/>
</dbReference>
<evidence type="ECO:0000259" key="14">
    <source>
        <dbReference type="PROSITE" id="PS51747"/>
    </source>
</evidence>
<dbReference type="GO" id="GO:0072527">
    <property type="term" value="P:pyrimidine-containing compound metabolic process"/>
    <property type="evidence" value="ECO:0007669"/>
    <property type="project" value="UniProtKB-ARBA"/>
</dbReference>
<dbReference type="AlphaFoldDB" id="A0AA35S8F2"/>
<dbReference type="NCBIfam" id="TIGR01354">
    <property type="entry name" value="cyt_deam_tetra"/>
    <property type="match status" value="1"/>
</dbReference>
<keyword evidence="16" id="KW-1185">Reference proteome</keyword>
<dbReference type="GO" id="GO:0005829">
    <property type="term" value="C:cytosol"/>
    <property type="evidence" value="ECO:0007669"/>
    <property type="project" value="TreeGrafter"/>
</dbReference>
<evidence type="ECO:0000256" key="12">
    <source>
        <dbReference type="PIRSR" id="PIRSR606262-3"/>
    </source>
</evidence>
<comment type="catalytic activity">
    <reaction evidence="13">
        <text>2'-deoxycytidine + H2O + H(+) = 2'-deoxyuridine + NH4(+)</text>
        <dbReference type="Rhea" id="RHEA:13433"/>
        <dbReference type="ChEBI" id="CHEBI:15377"/>
        <dbReference type="ChEBI" id="CHEBI:15378"/>
        <dbReference type="ChEBI" id="CHEBI:15698"/>
        <dbReference type="ChEBI" id="CHEBI:16450"/>
        <dbReference type="ChEBI" id="CHEBI:28938"/>
        <dbReference type="EC" id="3.5.4.5"/>
    </reaction>
</comment>
<evidence type="ECO:0000256" key="2">
    <source>
        <dbReference type="ARBA" id="ARBA00003949"/>
    </source>
</evidence>
<evidence type="ECO:0000256" key="11">
    <source>
        <dbReference type="PIRSR" id="PIRSR606262-2"/>
    </source>
</evidence>
<evidence type="ECO:0000256" key="3">
    <source>
        <dbReference type="ARBA" id="ARBA00006576"/>
    </source>
</evidence>
<accession>A0AA35S8F2</accession>
<keyword evidence="6 13" id="KW-0378">Hydrolase</keyword>
<dbReference type="InterPro" id="IPR016192">
    <property type="entry name" value="APOBEC/CMP_deaminase_Zn-bd"/>
</dbReference>
<dbReference type="GO" id="GO:0055086">
    <property type="term" value="P:nucleobase-containing small molecule metabolic process"/>
    <property type="evidence" value="ECO:0007669"/>
    <property type="project" value="UniProtKB-ARBA"/>
</dbReference>
<dbReference type="PROSITE" id="PS51747">
    <property type="entry name" value="CYT_DCMP_DEAMINASES_2"/>
    <property type="match status" value="1"/>
</dbReference>
<dbReference type="InterPro" id="IPR016193">
    <property type="entry name" value="Cytidine_deaminase-like"/>
</dbReference>
<dbReference type="InterPro" id="IPR050202">
    <property type="entry name" value="Cyt/Deoxycyt_deaminase"/>
</dbReference>
<evidence type="ECO:0000313" key="15">
    <source>
        <dbReference type="EMBL" id="CAI8024152.1"/>
    </source>
</evidence>
<feature type="binding site" evidence="12">
    <location>
        <position position="92"/>
    </location>
    <ligand>
        <name>Zn(2+)</name>
        <dbReference type="ChEBI" id="CHEBI:29105"/>
        <note>catalytic</note>
    </ligand>
</feature>
<dbReference type="SUPFAM" id="SSF53927">
    <property type="entry name" value="Cytidine deaminase-like"/>
    <property type="match status" value="1"/>
</dbReference>
<sequence length="140" mass="14911">MEDEQRRALVAAAVGAREKAYAKYSDFPVGAALLCRDGSIVTGCNVENAVYPLGLCAERTAVVKAVSEGHREFTAVAVVTKSPSCASPCGSCRQVLSEFSSDGSLEVVMARSDGQHYKVMTLSQLLPCSFSNEELEKAKT</sequence>
<dbReference type="EMBL" id="CASHTH010002055">
    <property type="protein sequence ID" value="CAI8024152.1"/>
    <property type="molecule type" value="Genomic_DNA"/>
</dbReference>
<evidence type="ECO:0000256" key="4">
    <source>
        <dbReference type="ARBA" id="ARBA00012783"/>
    </source>
</evidence>
<evidence type="ECO:0000256" key="10">
    <source>
        <dbReference type="PIRSR" id="PIRSR606262-1"/>
    </source>
</evidence>
<evidence type="ECO:0000313" key="16">
    <source>
        <dbReference type="Proteomes" id="UP001174909"/>
    </source>
</evidence>
<dbReference type="FunFam" id="3.40.140.10:FF:000008">
    <property type="entry name" value="Cytidine deaminase"/>
    <property type="match status" value="1"/>
</dbReference>
<comment type="function">
    <text evidence="2 13">This enzyme scavenges exogenous and endogenous cytidine and 2'-deoxycytidine for UMP synthesis.</text>
</comment>
<feature type="active site" description="Proton donor" evidence="10">
    <location>
        <position position="58"/>
    </location>
</feature>
<dbReference type="Gene3D" id="3.40.140.10">
    <property type="entry name" value="Cytidine Deaminase, domain 2"/>
    <property type="match status" value="1"/>
</dbReference>
<evidence type="ECO:0000256" key="1">
    <source>
        <dbReference type="ARBA" id="ARBA00001947"/>
    </source>
</evidence>
<evidence type="ECO:0000256" key="8">
    <source>
        <dbReference type="ARBA" id="ARBA00032005"/>
    </source>
</evidence>
<evidence type="ECO:0000256" key="9">
    <source>
        <dbReference type="ARBA" id="ARBA00049558"/>
    </source>
</evidence>
<feature type="binding site" evidence="12">
    <location>
        <position position="89"/>
    </location>
    <ligand>
        <name>Zn(2+)</name>
        <dbReference type="ChEBI" id="CHEBI:29105"/>
        <note>catalytic</note>
    </ligand>
</feature>
<feature type="binding site" evidence="12">
    <location>
        <position position="56"/>
    </location>
    <ligand>
        <name>Zn(2+)</name>
        <dbReference type="ChEBI" id="CHEBI:29105"/>
        <note>catalytic</note>
    </ligand>
</feature>
<dbReference type="InterPro" id="IPR002125">
    <property type="entry name" value="CMP_dCMP_dom"/>
</dbReference>
<dbReference type="EC" id="3.5.4.5" evidence="4 13"/>
<dbReference type="GO" id="GO:0004126">
    <property type="term" value="F:cytidine deaminase activity"/>
    <property type="evidence" value="ECO:0007669"/>
    <property type="project" value="UniProtKB-UniRule"/>
</dbReference>
<dbReference type="GO" id="GO:0042802">
    <property type="term" value="F:identical protein binding"/>
    <property type="evidence" value="ECO:0007669"/>
    <property type="project" value="UniProtKB-ARBA"/>
</dbReference>
<dbReference type="PANTHER" id="PTHR11644:SF2">
    <property type="entry name" value="CYTIDINE DEAMINASE"/>
    <property type="match status" value="1"/>
</dbReference>
<evidence type="ECO:0000256" key="6">
    <source>
        <dbReference type="ARBA" id="ARBA00022801"/>
    </source>
</evidence>
<dbReference type="GO" id="GO:0008270">
    <property type="term" value="F:zinc ion binding"/>
    <property type="evidence" value="ECO:0007669"/>
    <property type="project" value="UniProtKB-UniRule"/>
</dbReference>
<feature type="domain" description="CMP/dCMP-type deaminase" evidence="14">
    <location>
        <begin position="4"/>
        <end position="133"/>
    </location>
</feature>
<proteinExistence type="inferred from homology"/>